<dbReference type="PROSITE" id="PS51409">
    <property type="entry name" value="ARGINASE_2"/>
    <property type="match status" value="1"/>
</dbReference>
<dbReference type="GO" id="GO:0033389">
    <property type="term" value="P:putrescine biosynthetic process from arginine, via agmatine"/>
    <property type="evidence" value="ECO:0007669"/>
    <property type="project" value="TreeGrafter"/>
</dbReference>
<reference evidence="3" key="1">
    <citation type="submission" date="2018-05" db="EMBL/GenBank/DDBJ databases">
        <authorList>
            <person name="Lanie J.A."/>
            <person name="Ng W.-L."/>
            <person name="Kazmierczak K.M."/>
            <person name="Andrzejewski T.M."/>
            <person name="Davidsen T.M."/>
            <person name="Wayne K.J."/>
            <person name="Tettelin H."/>
            <person name="Glass J.I."/>
            <person name="Rusch D."/>
            <person name="Podicherti R."/>
            <person name="Tsui H.-C.T."/>
            <person name="Winkler M.E."/>
        </authorList>
    </citation>
    <scope>NUCLEOTIDE SEQUENCE</scope>
</reference>
<organism evidence="3">
    <name type="scientific">marine metagenome</name>
    <dbReference type="NCBI Taxonomy" id="408172"/>
    <lineage>
        <taxon>unclassified sequences</taxon>
        <taxon>metagenomes</taxon>
        <taxon>ecological metagenomes</taxon>
    </lineage>
</organism>
<keyword evidence="1" id="KW-0479">Metal-binding</keyword>
<dbReference type="PANTHER" id="PTHR11358:SF26">
    <property type="entry name" value="GUANIDINO ACID HYDROLASE, MITOCHONDRIAL"/>
    <property type="match status" value="1"/>
</dbReference>
<dbReference type="SUPFAM" id="SSF52768">
    <property type="entry name" value="Arginase/deacetylase"/>
    <property type="match status" value="1"/>
</dbReference>
<accession>A0A382E4J7</accession>
<dbReference type="InterPro" id="IPR006035">
    <property type="entry name" value="Ureohydrolase"/>
</dbReference>
<dbReference type="GO" id="GO:0008783">
    <property type="term" value="F:agmatinase activity"/>
    <property type="evidence" value="ECO:0007669"/>
    <property type="project" value="TreeGrafter"/>
</dbReference>
<evidence type="ECO:0000256" key="2">
    <source>
        <dbReference type="ARBA" id="ARBA00022801"/>
    </source>
</evidence>
<proteinExistence type="predicted"/>
<feature type="non-terminal residue" evidence="3">
    <location>
        <position position="118"/>
    </location>
</feature>
<dbReference type="AlphaFoldDB" id="A0A382E4J7"/>
<dbReference type="GO" id="GO:0046872">
    <property type="term" value="F:metal ion binding"/>
    <property type="evidence" value="ECO:0007669"/>
    <property type="project" value="UniProtKB-KW"/>
</dbReference>
<dbReference type="EMBL" id="UINC01042355">
    <property type="protein sequence ID" value="SVB44873.1"/>
    <property type="molecule type" value="Genomic_DNA"/>
</dbReference>
<dbReference type="PANTHER" id="PTHR11358">
    <property type="entry name" value="ARGINASE/AGMATINASE"/>
    <property type="match status" value="1"/>
</dbReference>
<evidence type="ECO:0000256" key="1">
    <source>
        <dbReference type="ARBA" id="ARBA00022723"/>
    </source>
</evidence>
<dbReference type="Gene3D" id="3.40.800.10">
    <property type="entry name" value="Ureohydrolase domain"/>
    <property type="match status" value="1"/>
</dbReference>
<gene>
    <name evidence="3" type="ORF">METZ01_LOCUS197727</name>
</gene>
<evidence type="ECO:0008006" key="4">
    <source>
        <dbReference type="Google" id="ProtNLM"/>
    </source>
</evidence>
<dbReference type="InterPro" id="IPR023696">
    <property type="entry name" value="Ureohydrolase_dom_sf"/>
</dbReference>
<keyword evidence="2" id="KW-0378">Hydrolase</keyword>
<protein>
    <recommendedName>
        <fullName evidence="4">Agmatinase</fullName>
    </recommendedName>
</protein>
<evidence type="ECO:0000313" key="3">
    <source>
        <dbReference type="EMBL" id="SVB44873.1"/>
    </source>
</evidence>
<dbReference type="Pfam" id="PF00491">
    <property type="entry name" value="Arginase"/>
    <property type="match status" value="1"/>
</dbReference>
<name>A0A382E4J7_9ZZZZ</name>
<sequence length="118" mass="12523">MPRFGGITTYMRLPGTTALSDLDVAVVGVPFDIGTSNRPGARFGPREIRAESVLLRPYNMATRAAPFDSLRIDDTGDVAASPYDLQAAVAAIEAHYDNLLAHDLVTASIGGDHTVVLP</sequence>